<sequence length="81" mass="8966">METNHKRSRGFIEDKLVAKPGSSDVQYSTKASSQSSSSASVGDYESIGHVENLYSYDQSIDDRAASYILSVQEGFRLERVV</sequence>
<accession>A0ACC1C5U9</accession>
<organism evidence="1 2">
    <name type="scientific">Pistacia atlantica</name>
    <dbReference type="NCBI Taxonomy" id="434234"/>
    <lineage>
        <taxon>Eukaryota</taxon>
        <taxon>Viridiplantae</taxon>
        <taxon>Streptophyta</taxon>
        <taxon>Embryophyta</taxon>
        <taxon>Tracheophyta</taxon>
        <taxon>Spermatophyta</taxon>
        <taxon>Magnoliopsida</taxon>
        <taxon>eudicotyledons</taxon>
        <taxon>Gunneridae</taxon>
        <taxon>Pentapetalae</taxon>
        <taxon>rosids</taxon>
        <taxon>malvids</taxon>
        <taxon>Sapindales</taxon>
        <taxon>Anacardiaceae</taxon>
        <taxon>Pistacia</taxon>
    </lineage>
</organism>
<comment type="caution">
    <text evidence="1">The sequence shown here is derived from an EMBL/GenBank/DDBJ whole genome shotgun (WGS) entry which is preliminary data.</text>
</comment>
<gene>
    <name evidence="1" type="ORF">Patl1_01238</name>
</gene>
<proteinExistence type="predicted"/>
<dbReference type="Proteomes" id="UP001164250">
    <property type="component" value="Chromosome 1"/>
</dbReference>
<evidence type="ECO:0000313" key="1">
    <source>
        <dbReference type="EMBL" id="KAJ0110925.1"/>
    </source>
</evidence>
<name>A0ACC1C5U9_9ROSI</name>
<evidence type="ECO:0000313" key="2">
    <source>
        <dbReference type="Proteomes" id="UP001164250"/>
    </source>
</evidence>
<reference evidence="2" key="1">
    <citation type="journal article" date="2023" name="G3 (Bethesda)">
        <title>Genome assembly and association tests identify interacting loci associated with vigor, precocity, and sex in interspecific pistachio rootstocks.</title>
        <authorList>
            <person name="Palmer W."/>
            <person name="Jacygrad E."/>
            <person name="Sagayaradj S."/>
            <person name="Cavanaugh K."/>
            <person name="Han R."/>
            <person name="Bertier L."/>
            <person name="Beede B."/>
            <person name="Kafkas S."/>
            <person name="Golino D."/>
            <person name="Preece J."/>
            <person name="Michelmore R."/>
        </authorList>
    </citation>
    <scope>NUCLEOTIDE SEQUENCE [LARGE SCALE GENOMIC DNA]</scope>
</reference>
<protein>
    <submittedName>
        <fullName evidence="1">Uncharacterized protein</fullName>
    </submittedName>
</protein>
<dbReference type="EMBL" id="CM047897">
    <property type="protein sequence ID" value="KAJ0110925.1"/>
    <property type="molecule type" value="Genomic_DNA"/>
</dbReference>
<keyword evidence="2" id="KW-1185">Reference proteome</keyword>